<dbReference type="InterPro" id="IPR008554">
    <property type="entry name" value="Glutaredoxin-like"/>
</dbReference>
<dbReference type="Gene3D" id="3.40.30.10">
    <property type="entry name" value="Glutaredoxin"/>
    <property type="match status" value="1"/>
</dbReference>
<dbReference type="SUPFAM" id="SSF52833">
    <property type="entry name" value="Thioredoxin-like"/>
    <property type="match status" value="1"/>
</dbReference>
<sequence>MGIILHSPAALLRRMLEHSRGGAHARPPELVLTCYGKVECALCDKAKEPLARVLRPYGGRVRAEWVDIAADPATLARWGERIPVILAGETILAEGKVSELRLRRALAAYLASDGAGAVALDRPAEGGGDARSS</sequence>
<dbReference type="InterPro" id="IPR036249">
    <property type="entry name" value="Thioredoxin-like_sf"/>
</dbReference>
<dbReference type="EMBL" id="CADCWM010000512">
    <property type="protein sequence ID" value="CAA9565454.1"/>
    <property type="molecule type" value="Genomic_DNA"/>
</dbReference>
<dbReference type="Pfam" id="PF05768">
    <property type="entry name" value="Glrx-like"/>
    <property type="match status" value="1"/>
</dbReference>
<protein>
    <recommendedName>
        <fullName evidence="2">Glutaredoxin domain-containing protein</fullName>
    </recommendedName>
</protein>
<proteinExistence type="predicted"/>
<organism evidence="1">
    <name type="scientific">uncultured Thermomicrobiales bacterium</name>
    <dbReference type="NCBI Taxonomy" id="1645740"/>
    <lineage>
        <taxon>Bacteria</taxon>
        <taxon>Pseudomonadati</taxon>
        <taxon>Thermomicrobiota</taxon>
        <taxon>Thermomicrobia</taxon>
        <taxon>Thermomicrobiales</taxon>
        <taxon>environmental samples</taxon>
    </lineage>
</organism>
<accession>A0A6J4V100</accession>
<evidence type="ECO:0008006" key="2">
    <source>
        <dbReference type="Google" id="ProtNLM"/>
    </source>
</evidence>
<dbReference type="AlphaFoldDB" id="A0A6J4V100"/>
<name>A0A6J4V100_9BACT</name>
<reference evidence="1" key="1">
    <citation type="submission" date="2020-02" db="EMBL/GenBank/DDBJ databases">
        <authorList>
            <person name="Meier V. D."/>
        </authorList>
    </citation>
    <scope>NUCLEOTIDE SEQUENCE</scope>
    <source>
        <strain evidence="1">AVDCRST_MAG88</strain>
    </source>
</reference>
<evidence type="ECO:0000313" key="1">
    <source>
        <dbReference type="EMBL" id="CAA9565454.1"/>
    </source>
</evidence>
<gene>
    <name evidence="1" type="ORF">AVDCRST_MAG88-1845</name>
</gene>